<comment type="subcellular location">
    <subcellularLocation>
        <location evidence="1">Membrane</location>
        <topology evidence="1">Multi-pass membrane protein</topology>
    </subcellularLocation>
</comment>
<dbReference type="InterPro" id="IPR006214">
    <property type="entry name" value="Bax_inhibitor_1-related"/>
</dbReference>
<dbReference type="PANTHER" id="PTHR23291:SF112">
    <property type="entry name" value="GROWTH HORMONE-INDUCIBLE TRANSMEMBRANE PROTEIN"/>
    <property type="match status" value="1"/>
</dbReference>
<organism evidence="6 7">
    <name type="scientific">Plectus sambesii</name>
    <dbReference type="NCBI Taxonomy" id="2011161"/>
    <lineage>
        <taxon>Eukaryota</taxon>
        <taxon>Metazoa</taxon>
        <taxon>Ecdysozoa</taxon>
        <taxon>Nematoda</taxon>
        <taxon>Chromadorea</taxon>
        <taxon>Plectida</taxon>
        <taxon>Plectina</taxon>
        <taxon>Plectoidea</taxon>
        <taxon>Plectidae</taxon>
        <taxon>Plectus</taxon>
    </lineage>
</organism>
<keyword evidence="3 5" id="KW-1133">Transmembrane helix</keyword>
<dbReference type="Proteomes" id="UP000887566">
    <property type="component" value="Unplaced"/>
</dbReference>
<feature type="transmembrane region" description="Helical" evidence="5">
    <location>
        <begin position="119"/>
        <end position="137"/>
    </location>
</feature>
<dbReference type="Pfam" id="PF01027">
    <property type="entry name" value="Bax1-I"/>
    <property type="match status" value="1"/>
</dbReference>
<keyword evidence="2 5" id="KW-0812">Transmembrane</keyword>
<evidence type="ECO:0000313" key="7">
    <source>
        <dbReference type="WBParaSite" id="PSAMB.scaffold4666size13920.g25031.t1"/>
    </source>
</evidence>
<accession>A0A914WRT0</accession>
<evidence type="ECO:0000313" key="6">
    <source>
        <dbReference type="Proteomes" id="UP000887566"/>
    </source>
</evidence>
<dbReference type="WBParaSite" id="PSAMB.scaffold4666size13920.g25031.t1">
    <property type="protein sequence ID" value="PSAMB.scaffold4666size13920.g25031.t1"/>
    <property type="gene ID" value="PSAMB.scaffold4666size13920.g25031"/>
</dbReference>
<keyword evidence="6" id="KW-1185">Reference proteome</keyword>
<evidence type="ECO:0000256" key="1">
    <source>
        <dbReference type="ARBA" id="ARBA00004141"/>
    </source>
</evidence>
<keyword evidence="4 5" id="KW-0472">Membrane</keyword>
<evidence type="ECO:0000256" key="3">
    <source>
        <dbReference type="ARBA" id="ARBA00022989"/>
    </source>
</evidence>
<evidence type="ECO:0000256" key="5">
    <source>
        <dbReference type="RuleBase" id="RU004379"/>
    </source>
</evidence>
<dbReference type="AlphaFoldDB" id="A0A914WRT0"/>
<feature type="transmembrane region" description="Helical" evidence="5">
    <location>
        <begin position="69"/>
        <end position="92"/>
    </location>
</feature>
<dbReference type="GO" id="GO:0005743">
    <property type="term" value="C:mitochondrial inner membrane"/>
    <property type="evidence" value="ECO:0007669"/>
    <property type="project" value="TreeGrafter"/>
</dbReference>
<evidence type="ECO:0000256" key="4">
    <source>
        <dbReference type="ARBA" id="ARBA00023136"/>
    </source>
</evidence>
<name>A0A914WRT0_9BILA</name>
<sequence>MLSTLCQRGKVVLRVSMVVQPLRSSLTTSAPKAARGGFQERLSRQGINLQRTGPTLRERLLGPTTGKPFIYGTYALMGASAAGIGMLCYYGMSMSNEVGARERIALWPQYVHDRIKATYGYLGGSLIVSASAAAAIARSPQLLRLISNGGIGTMVVTIAAMIGTGALCRSIDYESSAMKHAAWALHCATIGAVLAPLCLLGGPVLMRAAVYTLGIVGGLSATAICAPSEKFLMWSGPLSMGLGVVFVSSIGTFFLPPGSALGAGLASIVVYGGLILFSAFLLYDTQRVIKLAETYPVSNAYMPVKQYDPINAQMGIYMDVINIFMRIAMIMGGNQRRK</sequence>
<comment type="similarity">
    <text evidence="5">Belongs to the BI1 family.</text>
</comment>
<feature type="transmembrane region" description="Helical" evidence="5">
    <location>
        <begin position="149"/>
        <end position="168"/>
    </location>
</feature>
<feature type="transmembrane region" description="Helical" evidence="5">
    <location>
        <begin position="180"/>
        <end position="202"/>
    </location>
</feature>
<dbReference type="PANTHER" id="PTHR23291">
    <property type="entry name" value="BAX INHIBITOR-RELATED"/>
    <property type="match status" value="1"/>
</dbReference>
<evidence type="ECO:0000256" key="2">
    <source>
        <dbReference type="ARBA" id="ARBA00022692"/>
    </source>
</evidence>
<feature type="transmembrane region" description="Helical" evidence="5">
    <location>
        <begin position="261"/>
        <end position="283"/>
    </location>
</feature>
<protein>
    <submittedName>
        <fullName evidence="7">Growth hormone-inducible transmembrane protein</fullName>
    </submittedName>
</protein>
<proteinExistence type="inferred from homology"/>
<reference evidence="7" key="1">
    <citation type="submission" date="2022-11" db="UniProtKB">
        <authorList>
            <consortium name="WormBaseParasite"/>
        </authorList>
    </citation>
    <scope>IDENTIFICATION</scope>
</reference>
<feature type="transmembrane region" description="Helical" evidence="5">
    <location>
        <begin position="238"/>
        <end position="255"/>
    </location>
</feature>
<feature type="transmembrane region" description="Helical" evidence="5">
    <location>
        <begin position="208"/>
        <end position="226"/>
    </location>
</feature>